<dbReference type="OrthoDB" id="96345at2759"/>
<feature type="compositionally biased region" description="Low complexity" evidence="1">
    <location>
        <begin position="235"/>
        <end position="246"/>
    </location>
</feature>
<dbReference type="PANTHER" id="PTHR33324:SF2">
    <property type="entry name" value="MYB_SANT-LIKE DNA-BINDING DOMAIN-CONTAINING PROTEIN"/>
    <property type="match status" value="1"/>
</dbReference>
<name>A0A1X2ILT8_9FUNG</name>
<proteinExistence type="predicted"/>
<dbReference type="AlphaFoldDB" id="A0A1X2ILT8"/>
<evidence type="ECO:0000256" key="1">
    <source>
        <dbReference type="SAM" id="MobiDB-lite"/>
    </source>
</evidence>
<accession>A0A1X2ILT8</accession>
<feature type="compositionally biased region" description="Basic and acidic residues" evidence="1">
    <location>
        <begin position="321"/>
        <end position="331"/>
    </location>
</feature>
<organism evidence="2 3">
    <name type="scientific">Absidia repens</name>
    <dbReference type="NCBI Taxonomy" id="90262"/>
    <lineage>
        <taxon>Eukaryota</taxon>
        <taxon>Fungi</taxon>
        <taxon>Fungi incertae sedis</taxon>
        <taxon>Mucoromycota</taxon>
        <taxon>Mucoromycotina</taxon>
        <taxon>Mucoromycetes</taxon>
        <taxon>Mucorales</taxon>
        <taxon>Cunninghamellaceae</taxon>
        <taxon>Absidia</taxon>
    </lineage>
</organism>
<evidence type="ECO:0000313" key="2">
    <source>
        <dbReference type="EMBL" id="ORZ17963.1"/>
    </source>
</evidence>
<dbReference type="Proteomes" id="UP000193560">
    <property type="component" value="Unassembled WGS sequence"/>
</dbReference>
<feature type="region of interest" description="Disordered" evidence="1">
    <location>
        <begin position="170"/>
        <end position="189"/>
    </location>
</feature>
<keyword evidence="3" id="KW-1185">Reference proteome</keyword>
<dbReference type="STRING" id="90262.A0A1X2ILT8"/>
<feature type="compositionally biased region" description="Polar residues" evidence="1">
    <location>
        <begin position="225"/>
        <end position="234"/>
    </location>
</feature>
<comment type="caution">
    <text evidence="2">The sequence shown here is derived from an EMBL/GenBank/DDBJ whole genome shotgun (WGS) entry which is preliminary data.</text>
</comment>
<feature type="region of interest" description="Disordered" evidence="1">
    <location>
        <begin position="313"/>
        <end position="344"/>
    </location>
</feature>
<dbReference type="EMBL" id="MCGE01000009">
    <property type="protein sequence ID" value="ORZ17963.1"/>
    <property type="molecule type" value="Genomic_DNA"/>
</dbReference>
<sequence>MLTMTTTYSAPAPHKGKKPYKSWLKDGVSGGPCSMDILVRWLSLKANFAKWRGDESERTPKKLLLENILNNMRDHGIHHRLAKDIASKISTLQSNYRTAREWNDTEGKRLRNAGTDSDTVHEELLKRFPYWDALHETFGARTSSWPMSISSIMHRVEEEQLEQELLQQERRHQHVQLQQNTGGNDEHMDELDDDIITTHSIRNRLYTIHSDDQQQRPKRQRRLSDSSLHMATNSTTLLPQQQQQPTISHKASSSDHRQQHQPRHSHSHFHQHHRQTLASPVASPSSSSSSASSSSSLSTTSALLQPMIIRPMPRSFHHRRNTNDADFKHETQSLPTPSSSTDHEQQQIQPYQHQHQIQYQHQFLAESLMQATREKELGRMKRSQDMLDFLREKRLEREQLLLEKEKTRRIKAKAELVKNMLDAGFAKDEISEQLQRL</sequence>
<protein>
    <submittedName>
        <fullName evidence="2">Uncharacterized protein</fullName>
    </submittedName>
</protein>
<evidence type="ECO:0000313" key="3">
    <source>
        <dbReference type="Proteomes" id="UP000193560"/>
    </source>
</evidence>
<feature type="compositionally biased region" description="Low complexity" evidence="1">
    <location>
        <begin position="276"/>
        <end position="299"/>
    </location>
</feature>
<feature type="compositionally biased region" description="Basic residues" evidence="1">
    <location>
        <begin position="259"/>
        <end position="275"/>
    </location>
</feature>
<dbReference type="PANTHER" id="PTHR33324">
    <property type="entry name" value="EXPRESSED PROTEIN"/>
    <property type="match status" value="1"/>
</dbReference>
<reference evidence="2 3" key="1">
    <citation type="submission" date="2016-07" db="EMBL/GenBank/DDBJ databases">
        <title>Pervasive Adenine N6-methylation of Active Genes in Fungi.</title>
        <authorList>
            <consortium name="DOE Joint Genome Institute"/>
            <person name="Mondo S.J."/>
            <person name="Dannebaum R.O."/>
            <person name="Kuo R.C."/>
            <person name="Labutti K."/>
            <person name="Haridas S."/>
            <person name="Kuo A."/>
            <person name="Salamov A."/>
            <person name="Ahrendt S.R."/>
            <person name="Lipzen A."/>
            <person name="Sullivan W."/>
            <person name="Andreopoulos W.B."/>
            <person name="Clum A."/>
            <person name="Lindquist E."/>
            <person name="Daum C."/>
            <person name="Ramamoorthy G.K."/>
            <person name="Gryganskyi A."/>
            <person name="Culley D."/>
            <person name="Magnuson J.K."/>
            <person name="James T.Y."/>
            <person name="O'Malley M.A."/>
            <person name="Stajich J.E."/>
            <person name="Spatafora J.W."/>
            <person name="Visel A."/>
            <person name="Grigoriev I.V."/>
        </authorList>
    </citation>
    <scope>NUCLEOTIDE SEQUENCE [LARGE SCALE GENOMIC DNA]</scope>
    <source>
        <strain evidence="2 3">NRRL 1336</strain>
    </source>
</reference>
<feature type="region of interest" description="Disordered" evidence="1">
    <location>
        <begin position="206"/>
        <end position="299"/>
    </location>
</feature>
<gene>
    <name evidence="2" type="ORF">BCR42DRAFT_412863</name>
</gene>